<sequence>MPFCPGVGKKSWPEVVGQSGEDAAAKIERENHNVRAIVILEGSATTLDRRCDRVWVWVNRNGTVTKAPKVGKQSWPEVVGHSGEDAAAKVERENHNVRAIVMLEGSPATKDLRCDRVRVWINRNGVVITPPHVG</sequence>
<dbReference type="STRING" id="2094558.A0A314XVX5"/>
<comment type="similarity">
    <text evidence="1">Belongs to the protease inhibitor I13 (potato type I serine protease inhibitor) family.</text>
</comment>
<keyword evidence="5" id="KW-1185">Reference proteome</keyword>
<dbReference type="PROSITE" id="PS00285">
    <property type="entry name" value="POTATO_INHIBITOR"/>
    <property type="match status" value="2"/>
</dbReference>
<dbReference type="PANTHER" id="PTHR33091">
    <property type="entry name" value="PROTEIN, PUTATIVE, EXPRESSED-RELATED"/>
    <property type="match status" value="1"/>
</dbReference>
<dbReference type="PRINTS" id="PR00292">
    <property type="entry name" value="POTATOINHBTR"/>
</dbReference>
<evidence type="ECO:0000256" key="3">
    <source>
        <dbReference type="ARBA" id="ARBA00022900"/>
    </source>
</evidence>
<dbReference type="SUPFAM" id="SSF54654">
    <property type="entry name" value="CI-2 family of serine protease inhibitors"/>
    <property type="match status" value="2"/>
</dbReference>
<evidence type="ECO:0000313" key="5">
    <source>
        <dbReference type="Proteomes" id="UP000250321"/>
    </source>
</evidence>
<dbReference type="Proteomes" id="UP000250321">
    <property type="component" value="Unassembled WGS sequence"/>
</dbReference>
<reference evidence="4 5" key="1">
    <citation type="submission" date="2018-02" db="EMBL/GenBank/DDBJ databases">
        <title>Draft genome of wild Prunus yedoensis var. nudiflora.</title>
        <authorList>
            <person name="Baek S."/>
            <person name="Kim J.-H."/>
            <person name="Choi K."/>
            <person name="Kim G.-B."/>
            <person name="Cho A."/>
            <person name="Jang H."/>
            <person name="Shin C.-H."/>
            <person name="Yu H.-J."/>
            <person name="Mun J.-H."/>
        </authorList>
    </citation>
    <scope>NUCLEOTIDE SEQUENCE [LARGE SCALE GENOMIC DNA]</scope>
    <source>
        <strain evidence="5">cv. Jeju island</strain>
        <tissue evidence="4">Leaf</tissue>
    </source>
</reference>
<dbReference type="AlphaFoldDB" id="A0A314XVX5"/>
<comment type="caution">
    <text evidence="4">The sequence shown here is derived from an EMBL/GenBank/DDBJ whole genome shotgun (WGS) entry which is preliminary data.</text>
</comment>
<dbReference type="EMBL" id="PJQY01002061">
    <property type="protein sequence ID" value="PQP96738.1"/>
    <property type="molecule type" value="Genomic_DNA"/>
</dbReference>
<dbReference type="PANTHER" id="PTHR33091:SF83">
    <property type="entry name" value="SERINE PROTEASE INHIBITOR, POTATO INHIBITOR I-TYPE FAMILY PROTEIN-RELATED"/>
    <property type="match status" value="1"/>
</dbReference>
<evidence type="ECO:0000256" key="2">
    <source>
        <dbReference type="ARBA" id="ARBA00022690"/>
    </source>
</evidence>
<dbReference type="Gene3D" id="3.30.10.10">
    <property type="entry name" value="Trypsin Inhibitor V, subunit A"/>
    <property type="match status" value="2"/>
</dbReference>
<dbReference type="OrthoDB" id="10013825at2759"/>
<dbReference type="GO" id="GO:0009611">
    <property type="term" value="P:response to wounding"/>
    <property type="evidence" value="ECO:0007669"/>
    <property type="project" value="InterPro"/>
</dbReference>
<organism evidence="4 5">
    <name type="scientific">Prunus yedoensis var. nudiflora</name>
    <dbReference type="NCBI Taxonomy" id="2094558"/>
    <lineage>
        <taxon>Eukaryota</taxon>
        <taxon>Viridiplantae</taxon>
        <taxon>Streptophyta</taxon>
        <taxon>Embryophyta</taxon>
        <taxon>Tracheophyta</taxon>
        <taxon>Spermatophyta</taxon>
        <taxon>Magnoliopsida</taxon>
        <taxon>eudicotyledons</taxon>
        <taxon>Gunneridae</taxon>
        <taxon>Pentapetalae</taxon>
        <taxon>rosids</taxon>
        <taxon>fabids</taxon>
        <taxon>Rosales</taxon>
        <taxon>Rosaceae</taxon>
        <taxon>Amygdaloideae</taxon>
        <taxon>Amygdaleae</taxon>
        <taxon>Prunus</taxon>
    </lineage>
</organism>
<evidence type="ECO:0000256" key="1">
    <source>
        <dbReference type="ARBA" id="ARBA00008210"/>
    </source>
</evidence>
<gene>
    <name evidence="4" type="ORF">Pyn_08087</name>
</gene>
<proteinExistence type="inferred from homology"/>
<dbReference type="Pfam" id="PF00280">
    <property type="entry name" value="potato_inhibit"/>
    <property type="match status" value="2"/>
</dbReference>
<accession>A0A314XVX5</accession>
<keyword evidence="2" id="KW-0646">Protease inhibitor</keyword>
<protein>
    <submittedName>
        <fullName evidence="4">Proteinase inhibitor</fullName>
    </submittedName>
</protein>
<name>A0A314XVX5_PRUYE</name>
<dbReference type="InterPro" id="IPR000864">
    <property type="entry name" value="Prot_inh_pot1"/>
</dbReference>
<dbReference type="GO" id="GO:0004867">
    <property type="term" value="F:serine-type endopeptidase inhibitor activity"/>
    <property type="evidence" value="ECO:0007669"/>
    <property type="project" value="UniProtKB-KW"/>
</dbReference>
<evidence type="ECO:0000313" key="4">
    <source>
        <dbReference type="EMBL" id="PQP96738.1"/>
    </source>
</evidence>
<keyword evidence="3" id="KW-0722">Serine protease inhibitor</keyword>
<dbReference type="InterPro" id="IPR036354">
    <property type="entry name" value="Prot_inh_pot1_sf"/>
</dbReference>